<feature type="compositionally biased region" description="Basic and acidic residues" evidence="1">
    <location>
        <begin position="152"/>
        <end position="176"/>
    </location>
</feature>
<dbReference type="GeneID" id="93577070"/>
<organism evidence="4 5">
    <name type="scientific">Aspergillus brasiliensis (strain CBS 101740 / IMI 381727 / IBT 21946)</name>
    <dbReference type="NCBI Taxonomy" id="767769"/>
    <lineage>
        <taxon>Eukaryota</taxon>
        <taxon>Fungi</taxon>
        <taxon>Dikarya</taxon>
        <taxon>Ascomycota</taxon>
        <taxon>Pezizomycotina</taxon>
        <taxon>Eurotiomycetes</taxon>
        <taxon>Eurotiomycetidae</taxon>
        <taxon>Eurotiales</taxon>
        <taxon>Aspergillaceae</taxon>
        <taxon>Aspergillus</taxon>
        <taxon>Aspergillus subgen. Circumdati</taxon>
    </lineage>
</organism>
<dbReference type="OrthoDB" id="4224912at2759"/>
<keyword evidence="2" id="KW-0472">Membrane</keyword>
<evidence type="ECO:0000256" key="3">
    <source>
        <dbReference type="SAM" id="SignalP"/>
    </source>
</evidence>
<dbReference type="AlphaFoldDB" id="A0A1L9UQJ5"/>
<evidence type="ECO:0000256" key="2">
    <source>
        <dbReference type="SAM" id="Phobius"/>
    </source>
</evidence>
<feature type="transmembrane region" description="Helical" evidence="2">
    <location>
        <begin position="296"/>
        <end position="317"/>
    </location>
</feature>
<dbReference type="EMBL" id="KV878682">
    <property type="protein sequence ID" value="OJJ73779.1"/>
    <property type="molecule type" value="Genomic_DNA"/>
</dbReference>
<dbReference type="Proteomes" id="UP000184499">
    <property type="component" value="Unassembled WGS sequence"/>
</dbReference>
<feature type="region of interest" description="Disordered" evidence="1">
    <location>
        <begin position="142"/>
        <end position="190"/>
    </location>
</feature>
<keyword evidence="5" id="KW-1185">Reference proteome</keyword>
<evidence type="ECO:0000313" key="4">
    <source>
        <dbReference type="EMBL" id="OJJ73779.1"/>
    </source>
</evidence>
<keyword evidence="2" id="KW-1133">Transmembrane helix</keyword>
<accession>A0A1L9UQJ5</accession>
<proteinExistence type="predicted"/>
<name>A0A1L9UQJ5_ASPBC</name>
<reference evidence="5" key="1">
    <citation type="journal article" date="2017" name="Genome Biol.">
        <title>Comparative genomics reveals high biological diversity and specific adaptations in the industrially and medically important fungal genus Aspergillus.</title>
        <authorList>
            <person name="de Vries R.P."/>
            <person name="Riley R."/>
            <person name="Wiebenga A."/>
            <person name="Aguilar-Osorio G."/>
            <person name="Amillis S."/>
            <person name="Uchima C.A."/>
            <person name="Anderluh G."/>
            <person name="Asadollahi M."/>
            <person name="Askin M."/>
            <person name="Barry K."/>
            <person name="Battaglia E."/>
            <person name="Bayram O."/>
            <person name="Benocci T."/>
            <person name="Braus-Stromeyer S.A."/>
            <person name="Caldana C."/>
            <person name="Canovas D."/>
            <person name="Cerqueira G.C."/>
            <person name="Chen F."/>
            <person name="Chen W."/>
            <person name="Choi C."/>
            <person name="Clum A."/>
            <person name="Dos Santos R.A."/>
            <person name="Damasio A.R."/>
            <person name="Diallinas G."/>
            <person name="Emri T."/>
            <person name="Fekete E."/>
            <person name="Flipphi M."/>
            <person name="Freyberg S."/>
            <person name="Gallo A."/>
            <person name="Gournas C."/>
            <person name="Habgood R."/>
            <person name="Hainaut M."/>
            <person name="Harispe M.L."/>
            <person name="Henrissat B."/>
            <person name="Hilden K.S."/>
            <person name="Hope R."/>
            <person name="Hossain A."/>
            <person name="Karabika E."/>
            <person name="Karaffa L."/>
            <person name="Karanyi Z."/>
            <person name="Krasevec N."/>
            <person name="Kuo A."/>
            <person name="Kusch H."/>
            <person name="LaButti K."/>
            <person name="Lagendijk E.L."/>
            <person name="Lapidus A."/>
            <person name="Levasseur A."/>
            <person name="Lindquist E."/>
            <person name="Lipzen A."/>
            <person name="Logrieco A.F."/>
            <person name="MacCabe A."/>
            <person name="Maekelae M.R."/>
            <person name="Malavazi I."/>
            <person name="Melin P."/>
            <person name="Meyer V."/>
            <person name="Mielnichuk N."/>
            <person name="Miskei M."/>
            <person name="Molnar A.P."/>
            <person name="Mule G."/>
            <person name="Ngan C.Y."/>
            <person name="Orejas M."/>
            <person name="Orosz E."/>
            <person name="Ouedraogo J.P."/>
            <person name="Overkamp K.M."/>
            <person name="Park H.-S."/>
            <person name="Perrone G."/>
            <person name="Piumi F."/>
            <person name="Punt P.J."/>
            <person name="Ram A.F."/>
            <person name="Ramon A."/>
            <person name="Rauscher S."/>
            <person name="Record E."/>
            <person name="Riano-Pachon D.M."/>
            <person name="Robert V."/>
            <person name="Roehrig J."/>
            <person name="Ruller R."/>
            <person name="Salamov A."/>
            <person name="Salih N.S."/>
            <person name="Samson R.A."/>
            <person name="Sandor E."/>
            <person name="Sanguinetti M."/>
            <person name="Schuetze T."/>
            <person name="Sepcic K."/>
            <person name="Shelest E."/>
            <person name="Sherlock G."/>
            <person name="Sophianopoulou V."/>
            <person name="Squina F.M."/>
            <person name="Sun H."/>
            <person name="Susca A."/>
            <person name="Todd R.B."/>
            <person name="Tsang A."/>
            <person name="Unkles S.E."/>
            <person name="van de Wiele N."/>
            <person name="van Rossen-Uffink D."/>
            <person name="Oliveira J.V."/>
            <person name="Vesth T.C."/>
            <person name="Visser J."/>
            <person name="Yu J.-H."/>
            <person name="Zhou M."/>
            <person name="Andersen M.R."/>
            <person name="Archer D.B."/>
            <person name="Baker S.E."/>
            <person name="Benoit I."/>
            <person name="Brakhage A.A."/>
            <person name="Braus G.H."/>
            <person name="Fischer R."/>
            <person name="Frisvad J.C."/>
            <person name="Goldman G.H."/>
            <person name="Houbraken J."/>
            <person name="Oakley B."/>
            <person name="Pocsi I."/>
            <person name="Scazzocchio C."/>
            <person name="Seiboth B."/>
            <person name="vanKuyk P.A."/>
            <person name="Wortman J."/>
            <person name="Dyer P.S."/>
            <person name="Grigoriev I.V."/>
        </authorList>
    </citation>
    <scope>NUCLEOTIDE SEQUENCE [LARGE SCALE GENOMIC DNA]</scope>
    <source>
        <strain evidence="5">CBS 101740 / IMI 381727 / IBT 21946</strain>
    </source>
</reference>
<gene>
    <name evidence="4" type="ORF">ASPBRDRAFT_41494</name>
</gene>
<keyword evidence="2" id="KW-0812">Transmembrane</keyword>
<dbReference type="OMA" id="CEDTICE"/>
<sequence>MYCQQRLLAIFYAVLGLISNTTQENPLSSPYGATSDDHQASCSGPSLGSSECVTTAPTKGLEGLGCAISLICPGGVERTPGGSGDNGNTVGCSLTPNAVEPILKLTLAITNVGGRPIDVDHCETVVEQLGLEYRENTLHRPVASVQSSVPHQLDKAVSRDYSMERRPRQDMSRNETDTSGVKKAPPSNPQTQGYHGILKYIISKMENGKGRRKRDAVSNVTPDNGARQGLVQRGLYSLGRPSCEDTICEGSNWRTLCSTDPIPDNKKDQCIMCYPQKHMALVHGYCREQKYRELDVFYKTCALLGASILAATLLYLLREIYRRLRMRYQFLKSICHRSQLSGSSTTKTGLSMHPIDALSSLVSGVPKAWKEPQRTYAGTVGEANAPTIYSTMIQQKFRRLGPFLKDHRKRVQDIFDLEDYQNEPELGTRVPVLPRARNASIRRHIVGSSSRTNSYSSEDAGSVPRWRRTP</sequence>
<feature type="region of interest" description="Disordered" evidence="1">
    <location>
        <begin position="445"/>
        <end position="470"/>
    </location>
</feature>
<evidence type="ECO:0000313" key="5">
    <source>
        <dbReference type="Proteomes" id="UP000184499"/>
    </source>
</evidence>
<dbReference type="VEuPathDB" id="FungiDB:ASPBRDRAFT_41494"/>
<evidence type="ECO:0000256" key="1">
    <source>
        <dbReference type="SAM" id="MobiDB-lite"/>
    </source>
</evidence>
<dbReference type="STRING" id="767769.A0A1L9UQJ5"/>
<protein>
    <submittedName>
        <fullName evidence="4">Uncharacterized protein</fullName>
    </submittedName>
</protein>
<feature type="signal peptide" evidence="3">
    <location>
        <begin position="1"/>
        <end position="23"/>
    </location>
</feature>
<keyword evidence="3" id="KW-0732">Signal</keyword>
<feature type="compositionally biased region" description="Polar residues" evidence="1">
    <location>
        <begin position="447"/>
        <end position="459"/>
    </location>
</feature>
<dbReference type="RefSeq" id="XP_067481027.1">
    <property type="nucleotide sequence ID" value="XM_067624582.1"/>
</dbReference>
<feature type="chain" id="PRO_5013154755" evidence="3">
    <location>
        <begin position="24"/>
        <end position="470"/>
    </location>
</feature>